<reference evidence="1 2" key="1">
    <citation type="submission" date="2019-03" db="EMBL/GenBank/DDBJ databases">
        <title>Single cell metagenomics reveals metabolic interactions within the superorganism composed of flagellate Streblomastix strix and complex community of Bacteroidetes bacteria on its surface.</title>
        <authorList>
            <person name="Treitli S.C."/>
            <person name="Kolisko M."/>
            <person name="Husnik F."/>
            <person name="Keeling P."/>
            <person name="Hampl V."/>
        </authorList>
    </citation>
    <scope>NUCLEOTIDE SEQUENCE [LARGE SCALE GENOMIC DNA]</scope>
    <source>
        <strain evidence="1">ST1C</strain>
    </source>
</reference>
<dbReference type="EMBL" id="SNRW01017880">
    <property type="protein sequence ID" value="KAA6367883.1"/>
    <property type="molecule type" value="Genomic_DNA"/>
</dbReference>
<dbReference type="AlphaFoldDB" id="A0A5J4UCI9"/>
<proteinExistence type="predicted"/>
<evidence type="ECO:0000313" key="1">
    <source>
        <dbReference type="EMBL" id="KAA6367883.1"/>
    </source>
</evidence>
<dbReference type="InterPro" id="IPR036397">
    <property type="entry name" value="RNaseH_sf"/>
</dbReference>
<name>A0A5J4UCI9_9EUKA</name>
<evidence type="ECO:0000313" key="2">
    <source>
        <dbReference type="Proteomes" id="UP000324800"/>
    </source>
</evidence>
<dbReference type="Gene3D" id="3.30.420.10">
    <property type="entry name" value="Ribonuclease H-like superfamily/Ribonuclease H"/>
    <property type="match status" value="1"/>
</dbReference>
<comment type="caution">
    <text evidence="1">The sequence shown here is derived from an EMBL/GenBank/DDBJ whole genome shotgun (WGS) entry which is preliminary data.</text>
</comment>
<dbReference type="GO" id="GO:0003676">
    <property type="term" value="F:nucleic acid binding"/>
    <property type="evidence" value="ECO:0007669"/>
    <property type="project" value="InterPro"/>
</dbReference>
<dbReference type="OrthoDB" id="3263820at2759"/>
<protein>
    <submittedName>
        <fullName evidence="1">Uncharacterized protein</fullName>
    </submittedName>
</protein>
<sequence>MYSSDGIYWVYQFPFEEDQQKFVKNIVKHSTNVMIWASIARAGTGSVHFVEGNMEAGQYVRILEGHLKTDGQKLCRSAFVEEQESIGSEYCASQVDSMPIRLDALAKTKGGHTEY</sequence>
<dbReference type="Proteomes" id="UP000324800">
    <property type="component" value="Unassembled WGS sequence"/>
</dbReference>
<gene>
    <name evidence="1" type="ORF">EZS28_036592</name>
</gene>
<accession>A0A5J4UCI9</accession>
<organism evidence="1 2">
    <name type="scientific">Streblomastix strix</name>
    <dbReference type="NCBI Taxonomy" id="222440"/>
    <lineage>
        <taxon>Eukaryota</taxon>
        <taxon>Metamonada</taxon>
        <taxon>Preaxostyla</taxon>
        <taxon>Oxymonadida</taxon>
        <taxon>Streblomastigidae</taxon>
        <taxon>Streblomastix</taxon>
    </lineage>
</organism>